<dbReference type="Proteomes" id="UP001476798">
    <property type="component" value="Unassembled WGS sequence"/>
</dbReference>
<evidence type="ECO:0000313" key="1">
    <source>
        <dbReference type="EMBL" id="MEQ2187923.1"/>
    </source>
</evidence>
<name>A0ABV0PWM6_9TELE</name>
<proteinExistence type="predicted"/>
<dbReference type="EMBL" id="JAHRIO010090515">
    <property type="protein sequence ID" value="MEQ2187923.1"/>
    <property type="molecule type" value="Genomic_DNA"/>
</dbReference>
<keyword evidence="2" id="KW-1185">Reference proteome</keyword>
<comment type="caution">
    <text evidence="1">The sequence shown here is derived from an EMBL/GenBank/DDBJ whole genome shotgun (WGS) entry which is preliminary data.</text>
</comment>
<gene>
    <name evidence="1" type="ORF">GOODEAATRI_009743</name>
</gene>
<feature type="non-terminal residue" evidence="1">
    <location>
        <position position="1"/>
    </location>
</feature>
<protein>
    <submittedName>
        <fullName evidence="1">Uncharacterized protein</fullName>
    </submittedName>
</protein>
<dbReference type="InterPro" id="IPR013320">
    <property type="entry name" value="ConA-like_dom_sf"/>
</dbReference>
<dbReference type="SUPFAM" id="SSF49899">
    <property type="entry name" value="Concanavalin A-like lectins/glucanases"/>
    <property type="match status" value="1"/>
</dbReference>
<reference evidence="1 2" key="1">
    <citation type="submission" date="2021-06" db="EMBL/GenBank/DDBJ databases">
        <authorList>
            <person name="Palmer J.M."/>
        </authorList>
    </citation>
    <scope>NUCLEOTIDE SEQUENCE [LARGE SCALE GENOMIC DNA]</scope>
    <source>
        <strain evidence="1 2">GA_2019</strain>
        <tissue evidence="1">Muscle</tissue>
    </source>
</reference>
<sequence length="69" mass="7962">MPHPHRFLGNSALWWDLKNDVTISTPWYLGLVFRTRAREGTLLQAQAGQYTSLLFQVGTDTNMRMVCFC</sequence>
<accession>A0ABV0PWM6</accession>
<organism evidence="1 2">
    <name type="scientific">Goodea atripinnis</name>
    <dbReference type="NCBI Taxonomy" id="208336"/>
    <lineage>
        <taxon>Eukaryota</taxon>
        <taxon>Metazoa</taxon>
        <taxon>Chordata</taxon>
        <taxon>Craniata</taxon>
        <taxon>Vertebrata</taxon>
        <taxon>Euteleostomi</taxon>
        <taxon>Actinopterygii</taxon>
        <taxon>Neopterygii</taxon>
        <taxon>Teleostei</taxon>
        <taxon>Neoteleostei</taxon>
        <taxon>Acanthomorphata</taxon>
        <taxon>Ovalentaria</taxon>
        <taxon>Atherinomorphae</taxon>
        <taxon>Cyprinodontiformes</taxon>
        <taxon>Goodeidae</taxon>
        <taxon>Goodea</taxon>
    </lineage>
</organism>
<evidence type="ECO:0000313" key="2">
    <source>
        <dbReference type="Proteomes" id="UP001476798"/>
    </source>
</evidence>